<name>A0A3B1CIF9_9ZZZZ</name>
<dbReference type="InterPro" id="IPR031778">
    <property type="entry name" value="Sortilin_N"/>
</dbReference>
<evidence type="ECO:0000256" key="1">
    <source>
        <dbReference type="ARBA" id="ARBA00022737"/>
    </source>
</evidence>
<dbReference type="Gene3D" id="2.60.40.4070">
    <property type="match status" value="1"/>
</dbReference>
<dbReference type="InterPro" id="IPR026444">
    <property type="entry name" value="Secre_tail"/>
</dbReference>
<dbReference type="EMBL" id="UOGD01000276">
    <property type="protein sequence ID" value="VAX24563.1"/>
    <property type="molecule type" value="Genomic_DNA"/>
</dbReference>
<reference evidence="4" key="1">
    <citation type="submission" date="2018-06" db="EMBL/GenBank/DDBJ databases">
        <authorList>
            <person name="Zhirakovskaya E."/>
        </authorList>
    </citation>
    <scope>NUCLEOTIDE SEQUENCE</scope>
</reference>
<dbReference type="PANTHER" id="PTHR43739:SF5">
    <property type="entry name" value="EXO-ALPHA-SIALIDASE"/>
    <property type="match status" value="1"/>
</dbReference>
<dbReference type="InterPro" id="IPR052025">
    <property type="entry name" value="Xyloglucanase_GH74"/>
</dbReference>
<dbReference type="CDD" id="cd15482">
    <property type="entry name" value="Sialidase_non-viral"/>
    <property type="match status" value="1"/>
</dbReference>
<evidence type="ECO:0000313" key="4">
    <source>
        <dbReference type="EMBL" id="VAX24563.1"/>
    </source>
</evidence>
<dbReference type="GO" id="GO:0010411">
    <property type="term" value="P:xyloglucan metabolic process"/>
    <property type="evidence" value="ECO:0007669"/>
    <property type="project" value="TreeGrafter"/>
</dbReference>
<dbReference type="InterPro" id="IPR036278">
    <property type="entry name" value="Sialidase_sf"/>
</dbReference>
<gene>
    <name evidence="4" type="ORF">MNBD_IGNAVI01-3100</name>
</gene>
<sequence>MNRVTVLLLMISSMVFSQSGLQKISPIKDNKPSKTFYEVKEEFNKYEKEMKITDGYIYENGQKTKAPNWKIFKRGEWYWEQRVNLQTGEFPKTNSIIEYEKFKEKNKLMKTNSLNENWINLGTNSSDGGYAGIGRINCIAFHPTDANTFWVSSPSGGIWRTTDGGSNWTILNNNEAVLGVSDIAITSDYVTSQTLYIATGDKDGGSMWSLSGGQSADNHSKGVYKSTDGGATWTQTGLTDIETGIKIYRLLIHPTNNSILLASTSNGIYKTTDGGISWVKKSLNRWIDMEFKPGDPTIIYASSVGYYNEYINISTDGGETWGYTQIATGGYRGELAVSANDPTVVYCLVANSAGGLVDVYKSTNSGTSFSALGVSGKSMLGYYSDGSGSNTGQGTYDLCIAASPTDVNTVYLGGINTWKSIDGGNNWTINNMWTSYFVYNKSGAPVVHADKHTLTFQSGGVLFEGNDGGVYKTTNGGTSWTDLSNGLVISQLYRIGVSQTSSTKVLTGLQDNGSKFYDNGIWSDVKGGDGMECIIDFSNSNYMYATYVRGQISRSVNGGGSFPTNISANIPGGQPTGAWVTPYVIDQNNSSTLYAGYDQVWKTTDRGDSWTSASQVLSSTDKLRSLAIAPSNSNVLYAADQTNMWKTTDGGASNWTSITLPSISTSVTYITVHPTNPNKLWITYGGYIDGQKVYESTDGGASWTSISTGLPNIPIMCIVYNKSVTTKEVLFVGTDVGVYAKDGTNSWAAYNSGLPNVVVTELEIFYNPSGVDKLRAGTYGRGLWETEILAPLPVELTNFTAKEINKKIILNWQTATEVNNYGFEIERSSTPLGTIENNEYNSSRAETRGWRTIGFVEGHGNSNSPKDYSFVDDTKPYGKVIYRLKQIDTDGTFEYSDEVEIEVYSTIENKLVGNYPNPFNPTTTIRFDLAKESDVVINIYNVLGEVISTLVNQKMTSGKHKVEFDASNLSSGIYYYRFSTSDFVDVKKMMVIK</sequence>
<feature type="domain" description="Secretion system C-terminal sorting" evidence="3">
    <location>
        <begin position="915"/>
        <end position="991"/>
    </location>
</feature>
<dbReference type="SUPFAM" id="SSF50939">
    <property type="entry name" value="Sialidases"/>
    <property type="match status" value="1"/>
</dbReference>
<dbReference type="Pfam" id="PF15902">
    <property type="entry name" value="Sortilin-Vps10"/>
    <property type="match status" value="1"/>
</dbReference>
<protein>
    <submittedName>
        <fullName evidence="4">Glycosyl hydrolase, BNR repeat</fullName>
    </submittedName>
</protein>
<organism evidence="4">
    <name type="scientific">hydrothermal vent metagenome</name>
    <dbReference type="NCBI Taxonomy" id="652676"/>
    <lineage>
        <taxon>unclassified sequences</taxon>
        <taxon>metagenomes</taxon>
        <taxon>ecological metagenomes</taxon>
    </lineage>
</organism>
<dbReference type="Gene3D" id="2.130.10.10">
    <property type="entry name" value="YVTN repeat-like/Quinoprotein amine dehydrogenase"/>
    <property type="match status" value="3"/>
</dbReference>
<proteinExistence type="predicted"/>
<evidence type="ECO:0000259" key="3">
    <source>
        <dbReference type="Pfam" id="PF18962"/>
    </source>
</evidence>
<dbReference type="SUPFAM" id="SSF110296">
    <property type="entry name" value="Oligoxyloglucan reducing end-specific cellobiohydrolase"/>
    <property type="match status" value="3"/>
</dbReference>
<dbReference type="NCBIfam" id="TIGR04183">
    <property type="entry name" value="Por_Secre_tail"/>
    <property type="match status" value="1"/>
</dbReference>
<dbReference type="PANTHER" id="PTHR43739">
    <property type="entry name" value="XYLOGLUCANASE (EUROFUNG)"/>
    <property type="match status" value="1"/>
</dbReference>
<keyword evidence="4" id="KW-0378">Hydrolase</keyword>
<dbReference type="InterPro" id="IPR015943">
    <property type="entry name" value="WD40/YVTN_repeat-like_dom_sf"/>
</dbReference>
<feature type="domain" description="Sortilin N-terminal" evidence="2">
    <location>
        <begin position="599"/>
        <end position="710"/>
    </location>
</feature>
<dbReference type="Pfam" id="PF18962">
    <property type="entry name" value="Por_Secre_tail"/>
    <property type="match status" value="1"/>
</dbReference>
<keyword evidence="1" id="KW-0677">Repeat</keyword>
<evidence type="ECO:0000259" key="2">
    <source>
        <dbReference type="Pfam" id="PF15902"/>
    </source>
</evidence>
<dbReference type="AlphaFoldDB" id="A0A3B1CIF9"/>
<accession>A0A3B1CIF9</accession>
<dbReference type="GO" id="GO:0016787">
    <property type="term" value="F:hydrolase activity"/>
    <property type="evidence" value="ECO:0007669"/>
    <property type="project" value="UniProtKB-KW"/>
</dbReference>